<dbReference type="Proteomes" id="UP000030210">
    <property type="component" value="Segment"/>
</dbReference>
<evidence type="ECO:0000313" key="4">
    <source>
        <dbReference type="Proteomes" id="UP000030210"/>
    </source>
</evidence>
<keyword evidence="2" id="KW-0812">Transmembrane</keyword>
<keyword evidence="1" id="KW-0175">Coiled coil</keyword>
<evidence type="ECO:0000313" key="3">
    <source>
        <dbReference type="EMBL" id="AIW02922.1"/>
    </source>
</evidence>
<sequence length="846" mass="87134">MPNSAGVEVARISVKVSPDTKKFRRELKSDLEAIEKELSADIPVNADLNAAQAKADFKRLMLQLKAEAARGVNIPVDINVDKDQKGGLLDKLFGKNGKSPIADIGDDAEKTTQKIMSMGQGFLGMSRMAWIGVGVIALAAPAVGLVAGLLAGLPSLMAAFGAGAGAVALGMDGIKAAAQTLTPQFDALKASVSAVFQQGLTPIFQQLTPLINGPLTTGMKAVAGGLVEMAQGFTNVVTSSQGMQQLSTILSQTGAFFRGLSPVVEGFTRSFMTLATAGAQQFSTLLGPLQQFSTTFGDMVNRITSNGSFNAAMQGMAQVLGSVLNLFSRLMESGVQAMGQLGGPLSTLINGLGDAFIALMPALTSLSSLLGNVLGTALSQLAPVITALTPAFTTLASTLGTLLTGSLQALGPILTQIAGALGTALLTALQTLQPILPGLISSFQQLSTTLVTQLGPYLPQLATAFGQMVGAVLQLAPTIMSTLVPAFIQLVPKIAELMPSVVSLAQSFANMLPTIMPLAQALISVAGAAIQVGVSIAGPVIGAIANLTGIITGVISKISEWVASFAGGAADIAAKAAELPGMIQSALANLMDIGLQAGKNLVQGLINGIGNMVSAAVSKAKELASSVAGAVTDFLGIHSPSKLFEQFGINTGQGYAIGLDKGFAPVLEQAKALAAQVSAAVASGTEDPTAALQGFSKQDVSRMEKVLGTEIKKYERQAKALELQAKATGDESLKAEAQKLRDMKDQLQAQKEMLDLAGDYNDETSSGSKGMSLEEQVSKLMASPVDFAKATGKQFLSDIGISGEGFISKALTEGTKYIFNIGSVDEALDIKQRQESNDALAVVGRT</sequence>
<reference evidence="3 4" key="1">
    <citation type="submission" date="2014-09" db="EMBL/GenBank/DDBJ databases">
        <authorList>
            <person name="King A.R."/>
            <person name="Cook R.C."/>
            <person name="Khenner E.M."/>
            <person name="Owens N.L."/>
            <person name="Sharma A."/>
            <person name="Stairs E.N."/>
            <person name="King R.A."/>
            <person name="Rinehart C.A."/>
            <person name="Serrano M.G."/>
            <person name="Buck G."/>
            <person name="Lee V."/>
            <person name="Wang Y."/>
            <person name="Carvalho R."/>
            <person name="Voegtly L."/>
            <person name="Shi R."/>
            <person name="Duckworth R."/>
            <person name="Johnson A."/>
            <person name="Loviza R."/>
            <person name="Walstead R."/>
            <person name="Shah Z."/>
            <person name="Kiflezghi M."/>
            <person name="Wade K."/>
            <person name="Anders K.R."/>
            <person name="Braun M.A."/>
            <person name="Delesalle V.A."/>
            <person name="Hughes L.E."/>
            <person name="Ware V.C."/>
            <person name="Bradley K.W."/>
            <person name="Barker L.P."/>
            <person name="Asai D.J."/>
            <person name="Bowman C.A."/>
            <person name="Russell D.A."/>
            <person name="Pope W.H."/>
            <person name="Jacobs-Sera D."/>
            <person name="Hendrix R.W."/>
            <person name="Hatfull G.F."/>
        </authorList>
    </citation>
    <scope>NUCLEOTIDE SEQUENCE [LARGE SCALE GENOMIC DNA]</scope>
</reference>
<accession>A0A0A0RRF0</accession>
<proteinExistence type="predicted"/>
<dbReference type="RefSeq" id="YP_009205401.1">
    <property type="nucleotide sequence ID" value="NC_028877.1"/>
</dbReference>
<dbReference type="GeneID" id="26632039"/>
<feature type="coiled-coil region" evidence="1">
    <location>
        <begin position="704"/>
        <end position="757"/>
    </location>
</feature>
<feature type="transmembrane region" description="Helical" evidence="2">
    <location>
        <begin position="128"/>
        <end position="150"/>
    </location>
</feature>
<evidence type="ECO:0000256" key="2">
    <source>
        <dbReference type="SAM" id="Phobius"/>
    </source>
</evidence>
<protein>
    <submittedName>
        <fullName evidence="3">Tape measure protein</fullName>
    </submittedName>
</protein>
<organism evidence="3 4">
    <name type="scientific">Mycobacterium phage Larenn</name>
    <dbReference type="NCBI Taxonomy" id="1560285"/>
    <lineage>
        <taxon>Viruses</taxon>
        <taxon>Duplodnaviria</taxon>
        <taxon>Heunggongvirae</taxon>
        <taxon>Uroviricota</taxon>
        <taxon>Caudoviricetes</taxon>
        <taxon>Turbidovirus</taxon>
        <taxon>Turbidovirus larenn</taxon>
    </lineage>
</organism>
<dbReference type="EMBL" id="KM677210">
    <property type="protein sequence ID" value="AIW02922.1"/>
    <property type="molecule type" value="Genomic_DNA"/>
</dbReference>
<dbReference type="OrthoDB" id="540at10239"/>
<name>A0A0A0RRF0_9CAUD</name>
<keyword evidence="4" id="KW-1185">Reference proteome</keyword>
<gene>
    <name evidence="3" type="ORF">PBI_LARENN_27</name>
</gene>
<keyword evidence="2" id="KW-1133">Transmembrane helix</keyword>
<evidence type="ECO:0000256" key="1">
    <source>
        <dbReference type="SAM" id="Coils"/>
    </source>
</evidence>
<dbReference type="KEGG" id="vg:26632039"/>
<keyword evidence="2" id="KW-0472">Membrane</keyword>